<dbReference type="EMBL" id="UINC01013353">
    <property type="protein sequence ID" value="SVA57754.1"/>
    <property type="molecule type" value="Genomic_DNA"/>
</dbReference>
<accession>A0A381WZ46</accession>
<name>A0A381WZ46_9ZZZZ</name>
<keyword evidence="1" id="KW-0812">Transmembrane</keyword>
<dbReference type="AlphaFoldDB" id="A0A381WZ46"/>
<feature type="non-terminal residue" evidence="2">
    <location>
        <position position="1"/>
    </location>
</feature>
<proteinExistence type="predicted"/>
<evidence type="ECO:0000313" key="2">
    <source>
        <dbReference type="EMBL" id="SVA57754.1"/>
    </source>
</evidence>
<keyword evidence="1" id="KW-0472">Membrane</keyword>
<protein>
    <submittedName>
        <fullName evidence="2">Uncharacterized protein</fullName>
    </submittedName>
</protein>
<organism evidence="2">
    <name type="scientific">marine metagenome</name>
    <dbReference type="NCBI Taxonomy" id="408172"/>
    <lineage>
        <taxon>unclassified sequences</taxon>
        <taxon>metagenomes</taxon>
        <taxon>ecological metagenomes</taxon>
    </lineage>
</organism>
<evidence type="ECO:0000256" key="1">
    <source>
        <dbReference type="SAM" id="Phobius"/>
    </source>
</evidence>
<sequence>VIRKYSLMFFFFALLSCLTAQNFLTKPVKKDSTTSVNLGPAVLPVSGIRFQYWINDYLSLNAGLSYMLAAGDFNAGGNVHLPMETFNTYFGPRRIFLYHLTGALDLAAGVVRGLKLKRFLWRRA</sequence>
<gene>
    <name evidence="2" type="ORF">METZ01_LOCUS110608</name>
</gene>
<reference evidence="2" key="1">
    <citation type="submission" date="2018-05" db="EMBL/GenBank/DDBJ databases">
        <authorList>
            <person name="Lanie J.A."/>
            <person name="Ng W.-L."/>
            <person name="Kazmierczak K.M."/>
            <person name="Andrzejewski T.M."/>
            <person name="Davidsen T.M."/>
            <person name="Wayne K.J."/>
            <person name="Tettelin H."/>
            <person name="Glass J.I."/>
            <person name="Rusch D."/>
            <person name="Podicherti R."/>
            <person name="Tsui H.-C.T."/>
            <person name="Winkler M.E."/>
        </authorList>
    </citation>
    <scope>NUCLEOTIDE SEQUENCE</scope>
</reference>
<feature type="transmembrane region" description="Helical" evidence="1">
    <location>
        <begin position="95"/>
        <end position="114"/>
    </location>
</feature>
<keyword evidence="1" id="KW-1133">Transmembrane helix</keyword>